<keyword evidence="2" id="KW-0812">Transmembrane</keyword>
<protein>
    <submittedName>
        <fullName evidence="4">N-acetylmuramoyl-L-alanine amidase</fullName>
    </submittedName>
</protein>
<dbReference type="SMART" id="SM00646">
    <property type="entry name" value="Ami_3"/>
    <property type="match status" value="1"/>
</dbReference>
<dbReference type="EMBL" id="CP023819">
    <property type="protein sequence ID" value="ATL89005.1"/>
    <property type="molecule type" value="Genomic_DNA"/>
</dbReference>
<feature type="domain" description="MurNAc-LAA" evidence="3">
    <location>
        <begin position="127"/>
        <end position="265"/>
    </location>
</feature>
<name>A0A291T7A0_9FIRM</name>
<dbReference type="InterPro" id="IPR050695">
    <property type="entry name" value="N-acetylmuramoyl_amidase_3"/>
</dbReference>
<dbReference type="Gene3D" id="3.40.630.40">
    <property type="entry name" value="Zn-dependent exopeptidases"/>
    <property type="match status" value="1"/>
</dbReference>
<dbReference type="Proteomes" id="UP000223709">
    <property type="component" value="Chromosome"/>
</dbReference>
<reference evidence="4 5" key="1">
    <citation type="submission" date="2017-10" db="EMBL/GenBank/DDBJ databases">
        <title>Complete Genome Sequence of Faecalibacterium prausnitzii isolated from the gut of healthy adult Indian.</title>
        <authorList>
            <person name="Bag S."/>
            <person name="Ghosh T.S."/>
            <person name="Das B."/>
        </authorList>
    </citation>
    <scope>NUCLEOTIDE SEQUENCE [LARGE SCALE GENOMIC DNA]</scope>
    <source>
        <strain evidence="4 5">Indica</strain>
    </source>
</reference>
<dbReference type="GO" id="GO:0008745">
    <property type="term" value="F:N-acetylmuramoyl-L-alanine amidase activity"/>
    <property type="evidence" value="ECO:0007669"/>
    <property type="project" value="InterPro"/>
</dbReference>
<keyword evidence="1" id="KW-0378">Hydrolase</keyword>
<proteinExistence type="predicted"/>
<evidence type="ECO:0000313" key="4">
    <source>
        <dbReference type="EMBL" id="ATL89005.1"/>
    </source>
</evidence>
<organism evidence="4 5">
    <name type="scientific">Faecalibacterium prausnitzii</name>
    <dbReference type="NCBI Taxonomy" id="853"/>
    <lineage>
        <taxon>Bacteria</taxon>
        <taxon>Bacillati</taxon>
        <taxon>Bacillota</taxon>
        <taxon>Clostridia</taxon>
        <taxon>Eubacteriales</taxon>
        <taxon>Oscillospiraceae</taxon>
        <taxon>Faecalibacterium</taxon>
    </lineage>
</organism>
<evidence type="ECO:0000256" key="2">
    <source>
        <dbReference type="SAM" id="Phobius"/>
    </source>
</evidence>
<dbReference type="GO" id="GO:0030288">
    <property type="term" value="C:outer membrane-bounded periplasmic space"/>
    <property type="evidence" value="ECO:0007669"/>
    <property type="project" value="TreeGrafter"/>
</dbReference>
<keyword evidence="2" id="KW-1133">Transmembrane helix</keyword>
<dbReference type="CDD" id="cd02696">
    <property type="entry name" value="MurNAc-LAA"/>
    <property type="match status" value="1"/>
</dbReference>
<evidence type="ECO:0000259" key="3">
    <source>
        <dbReference type="SMART" id="SM00646"/>
    </source>
</evidence>
<dbReference type="InterPro" id="IPR002508">
    <property type="entry name" value="MurNAc-LAA_cat"/>
</dbReference>
<dbReference type="PANTHER" id="PTHR30404:SF0">
    <property type="entry name" value="N-ACETYLMURAMOYL-L-ALANINE AMIDASE AMIC"/>
    <property type="match status" value="1"/>
</dbReference>
<evidence type="ECO:0000256" key="1">
    <source>
        <dbReference type="ARBA" id="ARBA00022801"/>
    </source>
</evidence>
<accession>A0A291T7A0</accession>
<keyword evidence="2" id="KW-0472">Membrane</keyword>
<dbReference type="PANTHER" id="PTHR30404">
    <property type="entry name" value="N-ACETYLMURAMOYL-L-ALANINE AMIDASE"/>
    <property type="match status" value="1"/>
</dbReference>
<dbReference type="AlphaFoldDB" id="A0A291T7A0"/>
<evidence type="ECO:0000313" key="5">
    <source>
        <dbReference type="Proteomes" id="UP000223709"/>
    </source>
</evidence>
<feature type="transmembrane region" description="Helical" evidence="2">
    <location>
        <begin position="16"/>
        <end position="39"/>
    </location>
</feature>
<dbReference type="RefSeq" id="WP_098922344.1">
    <property type="nucleotide sequence ID" value="NZ_CP023819.1"/>
</dbReference>
<sequence>MAKHSVQRKRKKKSNGFSFGSAVVLVLCFIGVSFGLYLWQAAFSIGQPTPTVDDDDFRPTIGEPPYRIVIDAGHGGSDPGARGVVQESEMTAATAEALSAWLERDPNYIPLTTRESYDSTAKPAERAAAANAQDPDLLLSIHGNSAPEGSSAAGFECYPAVPGRAYHQESYYFAKQLAGAMQAAGASLRGRGGIRYIYYQGEVKQLVESSHKEVRVERSFTILEDVNCPAVLAEQCFVTSDTDVAQFGSEDGCKRTARAYYEAICAYFETTPLPEE</sequence>
<gene>
    <name evidence="4" type="ORF">CRH10_01070</name>
</gene>
<dbReference type="SUPFAM" id="SSF53187">
    <property type="entry name" value="Zn-dependent exopeptidases"/>
    <property type="match status" value="1"/>
</dbReference>
<dbReference type="Pfam" id="PF01520">
    <property type="entry name" value="Amidase_3"/>
    <property type="match status" value="1"/>
</dbReference>
<dbReference type="GO" id="GO:0009253">
    <property type="term" value="P:peptidoglycan catabolic process"/>
    <property type="evidence" value="ECO:0007669"/>
    <property type="project" value="InterPro"/>
</dbReference>